<name>A0ACB9QNE4_9MYRT</name>
<evidence type="ECO:0000313" key="2">
    <source>
        <dbReference type="Proteomes" id="UP001057402"/>
    </source>
</evidence>
<reference evidence="2" key="1">
    <citation type="journal article" date="2023" name="Front. Plant Sci.">
        <title>Chromosomal-level genome assembly of Melastoma candidum provides insights into trichome evolution.</title>
        <authorList>
            <person name="Zhong Y."/>
            <person name="Wu W."/>
            <person name="Sun C."/>
            <person name="Zou P."/>
            <person name="Liu Y."/>
            <person name="Dai S."/>
            <person name="Zhou R."/>
        </authorList>
    </citation>
    <scope>NUCLEOTIDE SEQUENCE [LARGE SCALE GENOMIC DNA]</scope>
</reference>
<comment type="caution">
    <text evidence="1">The sequence shown here is derived from an EMBL/GenBank/DDBJ whole genome shotgun (WGS) entry which is preliminary data.</text>
</comment>
<evidence type="ECO:0000313" key="1">
    <source>
        <dbReference type="EMBL" id="KAI4367623.1"/>
    </source>
</evidence>
<protein>
    <submittedName>
        <fullName evidence="1">Uncharacterized protein</fullName>
    </submittedName>
</protein>
<dbReference type="EMBL" id="CM042885">
    <property type="protein sequence ID" value="KAI4367623.1"/>
    <property type="molecule type" value="Genomic_DNA"/>
</dbReference>
<keyword evidence="2" id="KW-1185">Reference proteome</keyword>
<gene>
    <name evidence="1" type="ORF">MLD38_023338</name>
</gene>
<proteinExistence type="predicted"/>
<dbReference type="Proteomes" id="UP001057402">
    <property type="component" value="Chromosome 6"/>
</dbReference>
<organism evidence="1 2">
    <name type="scientific">Melastoma candidum</name>
    <dbReference type="NCBI Taxonomy" id="119954"/>
    <lineage>
        <taxon>Eukaryota</taxon>
        <taxon>Viridiplantae</taxon>
        <taxon>Streptophyta</taxon>
        <taxon>Embryophyta</taxon>
        <taxon>Tracheophyta</taxon>
        <taxon>Spermatophyta</taxon>
        <taxon>Magnoliopsida</taxon>
        <taxon>eudicotyledons</taxon>
        <taxon>Gunneridae</taxon>
        <taxon>Pentapetalae</taxon>
        <taxon>rosids</taxon>
        <taxon>malvids</taxon>
        <taxon>Myrtales</taxon>
        <taxon>Melastomataceae</taxon>
        <taxon>Melastomatoideae</taxon>
        <taxon>Melastomateae</taxon>
        <taxon>Melastoma</taxon>
    </lineage>
</organism>
<accession>A0ACB9QNE4</accession>
<sequence length="90" mass="9829">MDPIQQSQPWTMKSSSTLAPPSISTSLAESSASDVILLPLLSKSQFSTAYTTHLSVLSTRVNCLAVSIQYCLVPEHRLQTAFDDVWSSVK</sequence>